<evidence type="ECO:0000313" key="2">
    <source>
        <dbReference type="Proteomes" id="UP001597287"/>
    </source>
</evidence>
<dbReference type="EMBL" id="JBHUIG010000057">
    <property type="protein sequence ID" value="MFD2323480.1"/>
    <property type="molecule type" value="Genomic_DNA"/>
</dbReference>
<organism evidence="1 2">
    <name type="scientific">Delftia deserti</name>
    <dbReference type="NCBI Taxonomy" id="1651218"/>
    <lineage>
        <taxon>Bacteria</taxon>
        <taxon>Pseudomonadati</taxon>
        <taxon>Pseudomonadota</taxon>
        <taxon>Betaproteobacteria</taxon>
        <taxon>Burkholderiales</taxon>
        <taxon>Comamonadaceae</taxon>
        <taxon>Delftia</taxon>
    </lineage>
</organism>
<accession>A0ABW5EZD8</accession>
<sequence>MTEKYEKNGQIAVLVSPGYGAGWSSWNGEYRDILLFDKEIVQAVLDGDRAKAERIAKEKCPNAYLGGGGQLQVEWVTKGARIEVEEYGGHESLTVVDGKDYAIACPPSPGS</sequence>
<name>A0ABW5EZD8_9BURK</name>
<dbReference type="Proteomes" id="UP001597287">
    <property type="component" value="Unassembled WGS sequence"/>
</dbReference>
<evidence type="ECO:0000313" key="1">
    <source>
        <dbReference type="EMBL" id="MFD2323480.1"/>
    </source>
</evidence>
<dbReference type="RefSeq" id="WP_380106621.1">
    <property type="nucleotide sequence ID" value="NZ_JBHSIH010000001.1"/>
</dbReference>
<proteinExistence type="predicted"/>
<reference evidence="2" key="1">
    <citation type="journal article" date="2019" name="Int. J. Syst. Evol. Microbiol.">
        <title>The Global Catalogue of Microorganisms (GCM) 10K type strain sequencing project: providing services to taxonomists for standard genome sequencing and annotation.</title>
        <authorList>
            <consortium name="The Broad Institute Genomics Platform"/>
            <consortium name="The Broad Institute Genome Sequencing Center for Infectious Disease"/>
            <person name="Wu L."/>
            <person name="Ma J."/>
        </authorList>
    </citation>
    <scope>NUCLEOTIDE SEQUENCE [LARGE SCALE GENOMIC DNA]</scope>
    <source>
        <strain evidence="2">CCUG 62793</strain>
    </source>
</reference>
<gene>
    <name evidence="1" type="ORF">ACFSPV_32835</name>
</gene>
<keyword evidence="2" id="KW-1185">Reference proteome</keyword>
<comment type="caution">
    <text evidence="1">The sequence shown here is derived from an EMBL/GenBank/DDBJ whole genome shotgun (WGS) entry which is preliminary data.</text>
</comment>
<protein>
    <submittedName>
        <fullName evidence="1">Uncharacterized protein</fullName>
    </submittedName>
</protein>